<dbReference type="Gene3D" id="3.40.630.10">
    <property type="entry name" value="Zn peptidases"/>
    <property type="match status" value="1"/>
</dbReference>
<evidence type="ECO:0000256" key="8">
    <source>
        <dbReference type="HAMAP-Rule" id="MF_00181"/>
    </source>
</evidence>
<accession>A0A1M4TT01</accession>
<feature type="binding site" evidence="8">
    <location>
        <position position="264"/>
    </location>
    <ligand>
        <name>Mn(2+)</name>
        <dbReference type="ChEBI" id="CHEBI:29035"/>
        <label>2</label>
    </ligand>
</feature>
<feature type="binding site" evidence="8">
    <location>
        <position position="287"/>
    </location>
    <ligand>
        <name>Mn(2+)</name>
        <dbReference type="ChEBI" id="CHEBI:29035"/>
        <label>2</label>
    </ligand>
</feature>
<evidence type="ECO:0000313" key="10">
    <source>
        <dbReference type="EMBL" id="SHE47573.1"/>
    </source>
</evidence>
<gene>
    <name evidence="8" type="primary">pepA</name>
    <name evidence="10" type="ORF">SAMN03080594_101366</name>
</gene>
<dbReference type="GO" id="GO:0006508">
    <property type="term" value="P:proteolysis"/>
    <property type="evidence" value="ECO:0007669"/>
    <property type="project" value="UniProtKB-KW"/>
</dbReference>
<dbReference type="HAMAP" id="MF_00181">
    <property type="entry name" value="Cytosol_peptidase_M17"/>
    <property type="match status" value="1"/>
</dbReference>
<dbReference type="RefSeq" id="WP_072860028.1">
    <property type="nucleotide sequence ID" value="NZ_FQUX01000001.1"/>
</dbReference>
<evidence type="ECO:0000313" key="11">
    <source>
        <dbReference type="Proteomes" id="UP000184406"/>
    </source>
</evidence>
<keyword evidence="6 8" id="KW-0378">Hydrolase</keyword>
<dbReference type="OrthoDB" id="9809354at2"/>
<comment type="function">
    <text evidence="8">Presumably involved in the processing and regular turnover of intracellular proteins. Catalyzes the removal of unsubstituted N-terminal amino acids from various peptides.</text>
</comment>
<evidence type="ECO:0000256" key="1">
    <source>
        <dbReference type="ARBA" id="ARBA00000135"/>
    </source>
</evidence>
<dbReference type="GO" id="GO:0030145">
    <property type="term" value="F:manganese ion binding"/>
    <property type="evidence" value="ECO:0007669"/>
    <property type="project" value="UniProtKB-UniRule"/>
</dbReference>
<dbReference type="EMBL" id="FQUX01000001">
    <property type="protein sequence ID" value="SHE47573.1"/>
    <property type="molecule type" value="Genomic_DNA"/>
</dbReference>
<name>A0A1M4TT01_9FLAO</name>
<keyword evidence="7 8" id="KW-0464">Manganese</keyword>
<dbReference type="SUPFAM" id="SSF52949">
    <property type="entry name" value="Macro domain-like"/>
    <property type="match status" value="1"/>
</dbReference>
<feature type="domain" description="Cytosol aminopeptidase" evidence="9">
    <location>
        <begin position="185"/>
        <end position="489"/>
    </location>
</feature>
<feature type="binding site" evidence="8">
    <location>
        <position position="269"/>
    </location>
    <ligand>
        <name>Mn(2+)</name>
        <dbReference type="ChEBI" id="CHEBI:29035"/>
        <label>2</label>
    </ligand>
</feature>
<dbReference type="GO" id="GO:0070006">
    <property type="term" value="F:metalloaminopeptidase activity"/>
    <property type="evidence" value="ECO:0007669"/>
    <property type="project" value="InterPro"/>
</dbReference>
<feature type="active site" evidence="8">
    <location>
        <position position="350"/>
    </location>
</feature>
<protein>
    <recommendedName>
        <fullName evidence="8">Probable cytosol aminopeptidase</fullName>
        <ecNumber evidence="8">3.4.11.1</ecNumber>
    </recommendedName>
    <alternativeName>
        <fullName evidence="8">Leucine aminopeptidase</fullName>
        <shortName evidence="8">LAP</shortName>
        <ecNumber evidence="8">3.4.11.10</ecNumber>
    </alternativeName>
    <alternativeName>
        <fullName evidence="8">Leucyl aminopeptidase</fullName>
    </alternativeName>
</protein>
<proteinExistence type="inferred from homology"/>
<dbReference type="Proteomes" id="UP000184406">
    <property type="component" value="Unassembled WGS sequence"/>
</dbReference>
<evidence type="ECO:0000256" key="5">
    <source>
        <dbReference type="ARBA" id="ARBA00022670"/>
    </source>
</evidence>
<dbReference type="PANTHER" id="PTHR11963:SF23">
    <property type="entry name" value="CYTOSOL AMINOPEPTIDASE"/>
    <property type="match status" value="1"/>
</dbReference>
<evidence type="ECO:0000259" key="9">
    <source>
        <dbReference type="Pfam" id="PF00883"/>
    </source>
</evidence>
<dbReference type="EC" id="3.4.11.1" evidence="8"/>
<dbReference type="GO" id="GO:0005737">
    <property type="term" value="C:cytoplasm"/>
    <property type="evidence" value="ECO:0007669"/>
    <property type="project" value="UniProtKB-SubCell"/>
</dbReference>
<evidence type="ECO:0000256" key="3">
    <source>
        <dbReference type="ARBA" id="ARBA00009528"/>
    </source>
</evidence>
<dbReference type="AlphaFoldDB" id="A0A1M4TT01"/>
<dbReference type="InterPro" id="IPR011356">
    <property type="entry name" value="Leucine_aapep/pepB"/>
</dbReference>
<evidence type="ECO:0000256" key="7">
    <source>
        <dbReference type="ARBA" id="ARBA00023211"/>
    </source>
</evidence>
<feature type="active site" evidence="8">
    <location>
        <position position="276"/>
    </location>
</feature>
<dbReference type="PANTHER" id="PTHR11963">
    <property type="entry name" value="LEUCINE AMINOPEPTIDASE-RELATED"/>
    <property type="match status" value="1"/>
</dbReference>
<keyword evidence="11" id="KW-1185">Reference proteome</keyword>
<organism evidence="10 11">
    <name type="scientific">Arenibacter palladensis</name>
    <dbReference type="NCBI Taxonomy" id="237373"/>
    <lineage>
        <taxon>Bacteria</taxon>
        <taxon>Pseudomonadati</taxon>
        <taxon>Bacteroidota</taxon>
        <taxon>Flavobacteriia</taxon>
        <taxon>Flavobacteriales</taxon>
        <taxon>Flavobacteriaceae</taxon>
        <taxon>Arenibacter</taxon>
    </lineage>
</organism>
<comment type="subcellular location">
    <subcellularLocation>
        <location evidence="8">Cytoplasm</location>
    </subcellularLocation>
</comment>
<keyword evidence="4 8" id="KW-0031">Aminopeptidase</keyword>
<dbReference type="InterPro" id="IPR043472">
    <property type="entry name" value="Macro_dom-like"/>
</dbReference>
<dbReference type="InterPro" id="IPR000819">
    <property type="entry name" value="Peptidase_M17_C"/>
</dbReference>
<reference evidence="11" key="1">
    <citation type="submission" date="2016-11" db="EMBL/GenBank/DDBJ databases">
        <authorList>
            <person name="Varghese N."/>
            <person name="Submissions S."/>
        </authorList>
    </citation>
    <scope>NUCLEOTIDE SEQUENCE [LARGE SCALE GENOMIC DNA]</scope>
    <source>
        <strain evidence="11">DSM 17539</strain>
    </source>
</reference>
<dbReference type="InterPro" id="IPR023042">
    <property type="entry name" value="Peptidase_M17_leu_NH2_pept"/>
</dbReference>
<evidence type="ECO:0000256" key="6">
    <source>
        <dbReference type="ARBA" id="ARBA00022801"/>
    </source>
</evidence>
<dbReference type="SUPFAM" id="SSF53187">
    <property type="entry name" value="Zn-dependent exopeptidases"/>
    <property type="match status" value="1"/>
</dbReference>
<feature type="binding site" evidence="8">
    <location>
        <position position="269"/>
    </location>
    <ligand>
        <name>Mn(2+)</name>
        <dbReference type="ChEBI" id="CHEBI:29035"/>
        <label>1</label>
    </ligand>
</feature>
<evidence type="ECO:0000256" key="4">
    <source>
        <dbReference type="ARBA" id="ARBA00022438"/>
    </source>
</evidence>
<dbReference type="Pfam" id="PF00883">
    <property type="entry name" value="Peptidase_M17"/>
    <property type="match status" value="1"/>
</dbReference>
<keyword evidence="5 8" id="KW-0645">Protease</keyword>
<sequence>MINITKDKSLFSETFIVPFVQGENLETDIATLAGDLQLPKSLLMEQIKAEKKEVSLFFPNGHKSIKRVYCLGLGTKPTLKVVIDAFKRFLQMESAKLPSNLSIDIGSANFDPEFLAVLTEGLVSGMLLGTYKKGMYQTSTVPAHKWDSEQLTLQILVPDSFDDIVEVAADKGRAIAETQLKMLGLVNAPSNKLTPIKLGQEAIMSGKEFGYNVEVHDEKAIEKLGLFALKAVGQGSETPARFIVMEYKPKAMGSKIPKVGLVGKGVTFDTGGLSIKGSSNMHYMKSDMGGAAAVLGTIELAAKLKLPVHLIAIIPTTENCVDAKALKPGDVIGSYADKTIEIIDTDAEGRLILADGIAYLNKNYSPDVMIDVATLTGSCVQTLGYVAGGLFTNNDDLAHGLTTAGDRCGERLWRLPLWDSYEGDIKSDIADVKNYSGKPIAGAISAAKFLEFFTNAHTNWAHLDIAGVAFGDAEFYTQKTATAFGVRLLTDFIAGLEK</sequence>
<dbReference type="PRINTS" id="PR00481">
    <property type="entry name" value="LAMNOPPTDASE"/>
</dbReference>
<keyword evidence="8" id="KW-0963">Cytoplasm</keyword>
<comment type="catalytic activity">
    <reaction evidence="2 8">
        <text>Release of an N-terminal amino acid, preferentially leucine, but not glutamic or aspartic acids.</text>
        <dbReference type="EC" id="3.4.11.10"/>
    </reaction>
</comment>
<keyword evidence="8" id="KW-0479">Metal-binding</keyword>
<evidence type="ECO:0000256" key="2">
    <source>
        <dbReference type="ARBA" id="ARBA00000967"/>
    </source>
</evidence>
<feature type="binding site" evidence="8">
    <location>
        <position position="348"/>
    </location>
    <ligand>
        <name>Mn(2+)</name>
        <dbReference type="ChEBI" id="CHEBI:29035"/>
        <label>2</label>
    </ligand>
</feature>
<dbReference type="CDD" id="cd00433">
    <property type="entry name" value="Peptidase_M17"/>
    <property type="match status" value="1"/>
</dbReference>
<comment type="similarity">
    <text evidence="3 8">Belongs to the peptidase M17 family.</text>
</comment>
<dbReference type="EC" id="3.4.11.10" evidence="8"/>
<comment type="cofactor">
    <cofactor evidence="8">
        <name>Mn(2+)</name>
        <dbReference type="ChEBI" id="CHEBI:29035"/>
    </cofactor>
    <text evidence="8">Binds 2 manganese ions per subunit.</text>
</comment>
<comment type="catalytic activity">
    <reaction evidence="1 8">
        <text>Release of an N-terminal amino acid, Xaa-|-Yaa-, in which Xaa is preferably Leu, but may be other amino acids including Pro although not Arg or Lys, and Yaa may be Pro. Amino acid amides and methyl esters are also readily hydrolyzed, but rates on arylamides are exceedingly low.</text>
        <dbReference type="EC" id="3.4.11.1"/>
    </reaction>
</comment>
<feature type="binding site" evidence="8">
    <location>
        <position position="346"/>
    </location>
    <ligand>
        <name>Mn(2+)</name>
        <dbReference type="ChEBI" id="CHEBI:29035"/>
        <label>1</label>
    </ligand>
</feature>
<feature type="binding site" evidence="8">
    <location>
        <position position="348"/>
    </location>
    <ligand>
        <name>Mn(2+)</name>
        <dbReference type="ChEBI" id="CHEBI:29035"/>
        <label>1</label>
    </ligand>
</feature>